<keyword evidence="2" id="KW-0812">Transmembrane</keyword>
<keyword evidence="2" id="KW-0472">Membrane</keyword>
<reference evidence="4" key="1">
    <citation type="journal article" date="2019" name="Int. J. Syst. Evol. Microbiol.">
        <title>The Global Catalogue of Microorganisms (GCM) 10K type strain sequencing project: providing services to taxonomists for standard genome sequencing and annotation.</title>
        <authorList>
            <consortium name="The Broad Institute Genomics Platform"/>
            <consortium name="The Broad Institute Genome Sequencing Center for Infectious Disease"/>
            <person name="Wu L."/>
            <person name="Ma J."/>
        </authorList>
    </citation>
    <scope>NUCLEOTIDE SEQUENCE [LARGE SCALE GENOMIC DNA]</scope>
    <source>
        <strain evidence="4">JCM 18304</strain>
    </source>
</reference>
<keyword evidence="2" id="KW-1133">Transmembrane helix</keyword>
<feature type="compositionally biased region" description="Pro residues" evidence="1">
    <location>
        <begin position="241"/>
        <end position="255"/>
    </location>
</feature>
<dbReference type="RefSeq" id="WP_345636701.1">
    <property type="nucleotide sequence ID" value="NZ_BAABJQ010000029.1"/>
</dbReference>
<evidence type="ECO:0000256" key="1">
    <source>
        <dbReference type="SAM" id="MobiDB-lite"/>
    </source>
</evidence>
<feature type="region of interest" description="Disordered" evidence="1">
    <location>
        <begin position="21"/>
        <end position="40"/>
    </location>
</feature>
<evidence type="ECO:0000313" key="4">
    <source>
        <dbReference type="Proteomes" id="UP001501570"/>
    </source>
</evidence>
<name>A0ABP9SJ06_9ACTN</name>
<evidence type="ECO:0000313" key="3">
    <source>
        <dbReference type="EMBL" id="GAA5197260.1"/>
    </source>
</evidence>
<feature type="compositionally biased region" description="Basic and acidic residues" evidence="1">
    <location>
        <begin position="21"/>
        <end position="39"/>
    </location>
</feature>
<proteinExistence type="predicted"/>
<gene>
    <name evidence="3" type="ORF">GCM10023322_68110</name>
</gene>
<feature type="region of interest" description="Disordered" evidence="1">
    <location>
        <begin position="237"/>
        <end position="280"/>
    </location>
</feature>
<accession>A0ABP9SJ06</accession>
<evidence type="ECO:0000256" key="2">
    <source>
        <dbReference type="SAM" id="Phobius"/>
    </source>
</evidence>
<dbReference type="Proteomes" id="UP001501570">
    <property type="component" value="Unassembled WGS sequence"/>
</dbReference>
<feature type="transmembrane region" description="Helical" evidence="2">
    <location>
        <begin position="97"/>
        <end position="117"/>
    </location>
</feature>
<protein>
    <submittedName>
        <fullName evidence="3">Uncharacterized protein</fullName>
    </submittedName>
</protein>
<keyword evidence="4" id="KW-1185">Reference proteome</keyword>
<comment type="caution">
    <text evidence="3">The sequence shown here is derived from an EMBL/GenBank/DDBJ whole genome shotgun (WGS) entry which is preliminary data.</text>
</comment>
<feature type="region of interest" description="Disordered" evidence="1">
    <location>
        <begin position="145"/>
        <end position="182"/>
    </location>
</feature>
<sequence length="280" mass="29241">MRKRRTHRLDRFKAAQRLSRSDADRLIDRGAPDPEHMPEPGHAGLRLVLEAAAAPARPDELAGERAAVGAFVMARDAARTGRRLRRRGRALRSTGMVAVRVAAGLAILMTGGTALAAETDHLPATAQRGAHNLLYPLGVPAPAPTIAPRLPTPSRSSGAGRVHPPAPSRSSAAPRVTESTGPSPIVLCLRWEGARRGAHPHPSALPDDALKALRAAAKDAADIPSFCAHILSRAPRHTVPAIPPGHHPGGPPGMPGPSAAATHPGAPTWTHGHPSSPPHR</sequence>
<organism evidence="3 4">
    <name type="scientific">Rugosimonospora acidiphila</name>
    <dbReference type="NCBI Taxonomy" id="556531"/>
    <lineage>
        <taxon>Bacteria</taxon>
        <taxon>Bacillati</taxon>
        <taxon>Actinomycetota</taxon>
        <taxon>Actinomycetes</taxon>
        <taxon>Micromonosporales</taxon>
        <taxon>Micromonosporaceae</taxon>
        <taxon>Rugosimonospora</taxon>
    </lineage>
</organism>
<dbReference type="EMBL" id="BAABJQ010000029">
    <property type="protein sequence ID" value="GAA5197260.1"/>
    <property type="molecule type" value="Genomic_DNA"/>
</dbReference>